<gene>
    <name evidence="1" type="ORF">EMEDMD4_320031</name>
</gene>
<accession>A0A508WXF7</accession>
<sequence length="76" mass="8436">MRLSVRYLELTPPVAIPANREMRGHLEATTVRAFLVSAGFPTAGVTEEAHLHCRKCGWVNPSNPWQTKPNPSLRGL</sequence>
<proteinExistence type="predicted"/>
<dbReference type="Proteomes" id="UP000507954">
    <property type="component" value="Unassembled WGS sequence"/>
</dbReference>
<reference evidence="1" key="1">
    <citation type="submission" date="2019-06" db="EMBL/GenBank/DDBJ databases">
        <authorList>
            <person name="Le Quere A."/>
            <person name="Colella S."/>
        </authorList>
    </citation>
    <scope>NUCLEOTIDE SEQUENCE</scope>
    <source>
        <strain evidence="1">EmedicaeMD41</strain>
    </source>
</reference>
<protein>
    <submittedName>
        <fullName evidence="1">Uncharacterized protein</fullName>
    </submittedName>
</protein>
<name>A0A508WXF7_9HYPH</name>
<evidence type="ECO:0000313" key="1">
    <source>
        <dbReference type="EMBL" id="VTZ62005.1"/>
    </source>
</evidence>
<dbReference type="EMBL" id="CABFNB010000098">
    <property type="protein sequence ID" value="VTZ62005.1"/>
    <property type="molecule type" value="Genomic_DNA"/>
</dbReference>
<dbReference type="AlphaFoldDB" id="A0A508WXF7"/>
<organism evidence="1">
    <name type="scientific">Sinorhizobium medicae</name>
    <dbReference type="NCBI Taxonomy" id="110321"/>
    <lineage>
        <taxon>Bacteria</taxon>
        <taxon>Pseudomonadati</taxon>
        <taxon>Pseudomonadota</taxon>
        <taxon>Alphaproteobacteria</taxon>
        <taxon>Hyphomicrobiales</taxon>
        <taxon>Rhizobiaceae</taxon>
        <taxon>Sinorhizobium/Ensifer group</taxon>
        <taxon>Sinorhizobium</taxon>
    </lineage>
</organism>